<evidence type="ECO:0000313" key="2">
    <source>
        <dbReference type="Proteomes" id="UP000053144"/>
    </source>
</evidence>
<evidence type="ECO:0000313" key="1">
    <source>
        <dbReference type="EMBL" id="KOM41399.1"/>
    </source>
</evidence>
<gene>
    <name evidence="1" type="ORF">LR48_Vigan04g159700</name>
</gene>
<dbReference type="Proteomes" id="UP000053144">
    <property type="component" value="Chromosome 4"/>
</dbReference>
<dbReference type="EMBL" id="CM003374">
    <property type="protein sequence ID" value="KOM41399.1"/>
    <property type="molecule type" value="Genomic_DNA"/>
</dbReference>
<dbReference type="AlphaFoldDB" id="A0A0L9UFS1"/>
<name>A0A0L9UFS1_PHAAN</name>
<proteinExistence type="predicted"/>
<reference evidence="2" key="1">
    <citation type="journal article" date="2015" name="Proc. Natl. Acad. Sci. U.S.A.">
        <title>Genome sequencing of adzuki bean (Vigna angularis) provides insight into high starch and low fat accumulation and domestication.</title>
        <authorList>
            <person name="Yang K."/>
            <person name="Tian Z."/>
            <person name="Chen C."/>
            <person name="Luo L."/>
            <person name="Zhao B."/>
            <person name="Wang Z."/>
            <person name="Yu L."/>
            <person name="Li Y."/>
            <person name="Sun Y."/>
            <person name="Li W."/>
            <person name="Chen Y."/>
            <person name="Li Y."/>
            <person name="Zhang Y."/>
            <person name="Ai D."/>
            <person name="Zhao J."/>
            <person name="Shang C."/>
            <person name="Ma Y."/>
            <person name="Wu B."/>
            <person name="Wang M."/>
            <person name="Gao L."/>
            <person name="Sun D."/>
            <person name="Zhang P."/>
            <person name="Guo F."/>
            <person name="Wang W."/>
            <person name="Li Y."/>
            <person name="Wang J."/>
            <person name="Varshney R.K."/>
            <person name="Wang J."/>
            <person name="Ling H.Q."/>
            <person name="Wan P."/>
        </authorList>
    </citation>
    <scope>NUCLEOTIDE SEQUENCE</scope>
    <source>
        <strain evidence="2">cv. Jingnong 6</strain>
    </source>
</reference>
<dbReference type="Gramene" id="KOM41399">
    <property type="protein sequence ID" value="KOM41399"/>
    <property type="gene ID" value="LR48_Vigan04g159700"/>
</dbReference>
<protein>
    <submittedName>
        <fullName evidence="1">Uncharacterized protein</fullName>
    </submittedName>
</protein>
<organism evidence="1 2">
    <name type="scientific">Phaseolus angularis</name>
    <name type="common">Azuki bean</name>
    <name type="synonym">Vigna angularis</name>
    <dbReference type="NCBI Taxonomy" id="3914"/>
    <lineage>
        <taxon>Eukaryota</taxon>
        <taxon>Viridiplantae</taxon>
        <taxon>Streptophyta</taxon>
        <taxon>Embryophyta</taxon>
        <taxon>Tracheophyta</taxon>
        <taxon>Spermatophyta</taxon>
        <taxon>Magnoliopsida</taxon>
        <taxon>eudicotyledons</taxon>
        <taxon>Gunneridae</taxon>
        <taxon>Pentapetalae</taxon>
        <taxon>rosids</taxon>
        <taxon>fabids</taxon>
        <taxon>Fabales</taxon>
        <taxon>Fabaceae</taxon>
        <taxon>Papilionoideae</taxon>
        <taxon>50 kb inversion clade</taxon>
        <taxon>NPAAA clade</taxon>
        <taxon>indigoferoid/millettioid clade</taxon>
        <taxon>Phaseoleae</taxon>
        <taxon>Vigna</taxon>
    </lineage>
</organism>
<sequence length="106" mass="12012">MLSVRAFAQRMGSLCEWFERIAFSALYECLGSLSHCLGLSYSDLGRHARGLGLIQLEVIRIASLTVVRMVPNDESLSEDSHSELGRYARYLWIRSTNVFAVRMVQV</sequence>
<accession>A0A0L9UFS1</accession>